<evidence type="ECO:0000256" key="8">
    <source>
        <dbReference type="ARBA" id="ARBA00023012"/>
    </source>
</evidence>
<dbReference type="Pfam" id="PF02518">
    <property type="entry name" value="HATPase_c"/>
    <property type="match status" value="1"/>
</dbReference>
<dbReference type="PRINTS" id="PR00344">
    <property type="entry name" value="BCTRLSENSOR"/>
</dbReference>
<reference evidence="11 12" key="1">
    <citation type="journal article" date="2015" name="Int. J. Syst. Evol. Microbiol.">
        <title>Carboxylicivirga linearis sp. nov., isolated from a sea cucumber culture pond.</title>
        <authorList>
            <person name="Wang F.Q."/>
            <person name="Zhou Y.X."/>
            <person name="Lin X.Z."/>
            <person name="Chen G.J."/>
            <person name="Du Z.J."/>
        </authorList>
    </citation>
    <scope>NUCLEOTIDE SEQUENCE [LARGE SCALE GENOMIC DNA]</scope>
    <source>
        <strain evidence="11 12">FB218</strain>
    </source>
</reference>
<dbReference type="PANTHER" id="PTHR43065:SF10">
    <property type="entry name" value="PEROXIDE STRESS-ACTIVATED HISTIDINE KINASE MAK3"/>
    <property type="match status" value="1"/>
</dbReference>
<evidence type="ECO:0000256" key="6">
    <source>
        <dbReference type="ARBA" id="ARBA00022777"/>
    </source>
</evidence>
<proteinExistence type="predicted"/>
<organism evidence="11 12">
    <name type="scientific">Carboxylicivirga linearis</name>
    <dbReference type="NCBI Taxonomy" id="1628157"/>
    <lineage>
        <taxon>Bacteria</taxon>
        <taxon>Pseudomonadati</taxon>
        <taxon>Bacteroidota</taxon>
        <taxon>Bacteroidia</taxon>
        <taxon>Marinilabiliales</taxon>
        <taxon>Marinilabiliaceae</taxon>
        <taxon>Carboxylicivirga</taxon>
    </lineage>
</organism>
<comment type="catalytic activity">
    <reaction evidence="1">
        <text>ATP + protein L-histidine = ADP + protein N-phospho-L-histidine.</text>
        <dbReference type="EC" id="2.7.13.3"/>
    </reaction>
</comment>
<dbReference type="InterPro" id="IPR036890">
    <property type="entry name" value="HATPase_C_sf"/>
</dbReference>
<dbReference type="InterPro" id="IPR005467">
    <property type="entry name" value="His_kinase_dom"/>
</dbReference>
<dbReference type="RefSeq" id="WP_212215632.1">
    <property type="nucleotide sequence ID" value="NZ_JAGUCO010000004.1"/>
</dbReference>
<dbReference type="Gene3D" id="3.30.565.10">
    <property type="entry name" value="Histidine kinase-like ATPase, C-terminal domain"/>
    <property type="match status" value="1"/>
</dbReference>
<dbReference type="EMBL" id="JAGUCO010000004">
    <property type="protein sequence ID" value="MBS2098391.1"/>
    <property type="molecule type" value="Genomic_DNA"/>
</dbReference>
<dbReference type="PANTHER" id="PTHR43065">
    <property type="entry name" value="SENSOR HISTIDINE KINASE"/>
    <property type="match status" value="1"/>
</dbReference>
<dbReference type="EC" id="2.7.13.3" evidence="2"/>
<comment type="caution">
    <text evidence="11">The sequence shown here is derived from an EMBL/GenBank/DDBJ whole genome shotgun (WGS) entry which is preliminary data.</text>
</comment>
<accession>A0ABS5JU14</accession>
<evidence type="ECO:0000256" key="9">
    <source>
        <dbReference type="SAM" id="Phobius"/>
    </source>
</evidence>
<gene>
    <name evidence="11" type="ORF">KEM10_08880</name>
</gene>
<dbReference type="SUPFAM" id="SSF55874">
    <property type="entry name" value="ATPase domain of HSP90 chaperone/DNA topoisomerase II/histidine kinase"/>
    <property type="match status" value="1"/>
</dbReference>
<keyword evidence="7" id="KW-0067">ATP-binding</keyword>
<dbReference type="PROSITE" id="PS50109">
    <property type="entry name" value="HIS_KIN"/>
    <property type="match status" value="1"/>
</dbReference>
<protein>
    <recommendedName>
        <fullName evidence="2">histidine kinase</fullName>
        <ecNumber evidence="2">2.7.13.3</ecNumber>
    </recommendedName>
</protein>
<evidence type="ECO:0000256" key="4">
    <source>
        <dbReference type="ARBA" id="ARBA00022679"/>
    </source>
</evidence>
<dbReference type="SMART" id="SM00387">
    <property type="entry name" value="HATPase_c"/>
    <property type="match status" value="1"/>
</dbReference>
<keyword evidence="6 11" id="KW-0418">Kinase</keyword>
<evidence type="ECO:0000259" key="10">
    <source>
        <dbReference type="PROSITE" id="PS50109"/>
    </source>
</evidence>
<evidence type="ECO:0000256" key="1">
    <source>
        <dbReference type="ARBA" id="ARBA00000085"/>
    </source>
</evidence>
<keyword evidence="8" id="KW-0902">Two-component regulatory system</keyword>
<keyword evidence="9" id="KW-0472">Membrane</keyword>
<evidence type="ECO:0000256" key="5">
    <source>
        <dbReference type="ARBA" id="ARBA00022741"/>
    </source>
</evidence>
<feature type="domain" description="Histidine kinase" evidence="10">
    <location>
        <begin position="181"/>
        <end position="383"/>
    </location>
</feature>
<dbReference type="GO" id="GO:0016301">
    <property type="term" value="F:kinase activity"/>
    <property type="evidence" value="ECO:0007669"/>
    <property type="project" value="UniProtKB-KW"/>
</dbReference>
<dbReference type="Proteomes" id="UP000708576">
    <property type="component" value="Unassembled WGS sequence"/>
</dbReference>
<keyword evidence="4" id="KW-0808">Transferase</keyword>
<name>A0ABS5JU14_9BACT</name>
<evidence type="ECO:0000313" key="11">
    <source>
        <dbReference type="EMBL" id="MBS2098391.1"/>
    </source>
</evidence>
<evidence type="ECO:0000313" key="12">
    <source>
        <dbReference type="Proteomes" id="UP000708576"/>
    </source>
</evidence>
<sequence>MSYHTRKKIWKLFLLLGAVVIGSFTLLYTYRLTDQLKEEERKKLELWHEATMQLSKVDASDSSIPLIFKVISQNTTIPVVIVDENGSVILHRNLNVHQRDSAEYLMETLNKMKASTEPIVVDLGNENQYLYYQDSLLIRALSWFPIVQLLVVALFILVAYLGFSSARKAEQDQVWVGMSKETAHQLGTPTSSLLGWVDVLKMRDEDSEIANELEKDVQRLQVITDRFSKIGSKPEMKNQEILPVVNDIVSYLHRRSGSDVEMKVDCPDQEGLSVEINAVLFQWVLENLCKNAIDAIKGKGNITLTIKRKNGHVAIDVKDTGKGMHRNEFKSVFQPGYTTKMRGWGLGLSLAKRIVEGYHNGKLFVKESELGKGTTFRILLPAK</sequence>
<feature type="transmembrane region" description="Helical" evidence="9">
    <location>
        <begin position="140"/>
        <end position="163"/>
    </location>
</feature>
<keyword evidence="3" id="KW-0597">Phosphoprotein</keyword>
<evidence type="ECO:0000256" key="3">
    <source>
        <dbReference type="ARBA" id="ARBA00022553"/>
    </source>
</evidence>
<keyword evidence="5" id="KW-0547">Nucleotide-binding</keyword>
<keyword evidence="9" id="KW-0812">Transmembrane</keyword>
<keyword evidence="9" id="KW-1133">Transmembrane helix</keyword>
<dbReference type="InterPro" id="IPR004358">
    <property type="entry name" value="Sig_transdc_His_kin-like_C"/>
</dbReference>
<dbReference type="InterPro" id="IPR003594">
    <property type="entry name" value="HATPase_dom"/>
</dbReference>
<evidence type="ECO:0000256" key="2">
    <source>
        <dbReference type="ARBA" id="ARBA00012438"/>
    </source>
</evidence>
<feature type="transmembrane region" description="Helical" evidence="9">
    <location>
        <begin position="12"/>
        <end position="30"/>
    </location>
</feature>
<keyword evidence="12" id="KW-1185">Reference proteome</keyword>
<evidence type="ECO:0000256" key="7">
    <source>
        <dbReference type="ARBA" id="ARBA00022840"/>
    </source>
</evidence>